<dbReference type="Pfam" id="PF00072">
    <property type="entry name" value="Response_reg"/>
    <property type="match status" value="1"/>
</dbReference>
<protein>
    <recommendedName>
        <fullName evidence="2">Stage 0 sporulation protein A homolog</fullName>
    </recommendedName>
</protein>
<accession>A0A2K4ZA49</accession>
<keyword evidence="5" id="KW-0902">Two-component regulatory system</keyword>
<evidence type="ECO:0000256" key="6">
    <source>
        <dbReference type="ARBA" id="ARBA00023015"/>
    </source>
</evidence>
<evidence type="ECO:0000256" key="2">
    <source>
        <dbReference type="ARBA" id="ARBA00018672"/>
    </source>
</evidence>
<evidence type="ECO:0000259" key="11">
    <source>
        <dbReference type="PROSITE" id="PS01124"/>
    </source>
</evidence>
<dbReference type="Pfam" id="PF12833">
    <property type="entry name" value="HTH_18"/>
    <property type="match status" value="1"/>
</dbReference>
<dbReference type="InterPro" id="IPR001789">
    <property type="entry name" value="Sig_transdc_resp-reg_receiver"/>
</dbReference>
<dbReference type="Gene3D" id="3.40.50.2300">
    <property type="match status" value="1"/>
</dbReference>
<dbReference type="InterPro" id="IPR009057">
    <property type="entry name" value="Homeodomain-like_sf"/>
</dbReference>
<feature type="modified residue" description="4-aspartylphosphate" evidence="10">
    <location>
        <position position="55"/>
    </location>
</feature>
<gene>
    <name evidence="13" type="ORF">AMURIS_00042</name>
</gene>
<evidence type="ECO:0000313" key="14">
    <source>
        <dbReference type="Proteomes" id="UP000236311"/>
    </source>
</evidence>
<dbReference type="EMBL" id="OFSM01000001">
    <property type="protein sequence ID" value="SOY27338.1"/>
    <property type="molecule type" value="Genomic_DNA"/>
</dbReference>
<dbReference type="AlphaFoldDB" id="A0A2K4ZA49"/>
<dbReference type="InterPro" id="IPR020449">
    <property type="entry name" value="Tscrpt_reg_AraC-type_HTH"/>
</dbReference>
<evidence type="ECO:0000256" key="8">
    <source>
        <dbReference type="ARBA" id="ARBA00023163"/>
    </source>
</evidence>
<evidence type="ECO:0000259" key="12">
    <source>
        <dbReference type="PROSITE" id="PS50110"/>
    </source>
</evidence>
<comment type="function">
    <text evidence="9">May play the central regulatory role in sporulation. It may be an element of the effector pathway responsible for the activation of sporulation genes in response to nutritional stress. Spo0A may act in concert with spo0H (a sigma factor) to control the expression of some genes that are critical to the sporulation process.</text>
</comment>
<dbReference type="GO" id="GO:0000160">
    <property type="term" value="P:phosphorelay signal transduction system"/>
    <property type="evidence" value="ECO:0007669"/>
    <property type="project" value="UniProtKB-KW"/>
</dbReference>
<comment type="subcellular location">
    <subcellularLocation>
        <location evidence="1">Cytoplasm</location>
    </subcellularLocation>
</comment>
<dbReference type="InterPro" id="IPR051552">
    <property type="entry name" value="HptR"/>
</dbReference>
<dbReference type="GO" id="GO:0003700">
    <property type="term" value="F:DNA-binding transcription factor activity"/>
    <property type="evidence" value="ECO:0007669"/>
    <property type="project" value="InterPro"/>
</dbReference>
<evidence type="ECO:0000256" key="7">
    <source>
        <dbReference type="ARBA" id="ARBA00023125"/>
    </source>
</evidence>
<dbReference type="InterPro" id="IPR018062">
    <property type="entry name" value="HTH_AraC-typ_CS"/>
</dbReference>
<dbReference type="SMART" id="SM00342">
    <property type="entry name" value="HTH_ARAC"/>
    <property type="match status" value="1"/>
</dbReference>
<evidence type="ECO:0000256" key="10">
    <source>
        <dbReference type="PROSITE-ProRule" id="PRU00169"/>
    </source>
</evidence>
<dbReference type="CDD" id="cd17536">
    <property type="entry name" value="REC_YesN-like"/>
    <property type="match status" value="1"/>
</dbReference>
<keyword evidence="14" id="KW-1185">Reference proteome</keyword>
<evidence type="ECO:0000256" key="5">
    <source>
        <dbReference type="ARBA" id="ARBA00023012"/>
    </source>
</evidence>
<dbReference type="GO" id="GO:0043565">
    <property type="term" value="F:sequence-specific DNA binding"/>
    <property type="evidence" value="ECO:0007669"/>
    <property type="project" value="InterPro"/>
</dbReference>
<evidence type="ECO:0000313" key="13">
    <source>
        <dbReference type="EMBL" id="SOY27338.1"/>
    </source>
</evidence>
<dbReference type="OrthoDB" id="9794370at2"/>
<feature type="domain" description="HTH araC/xylS-type" evidence="11">
    <location>
        <begin position="395"/>
        <end position="493"/>
    </location>
</feature>
<dbReference type="PANTHER" id="PTHR42713">
    <property type="entry name" value="HISTIDINE KINASE-RELATED"/>
    <property type="match status" value="1"/>
</dbReference>
<dbReference type="PROSITE" id="PS00041">
    <property type="entry name" value="HTH_ARAC_FAMILY_1"/>
    <property type="match status" value="1"/>
</dbReference>
<dbReference type="PANTHER" id="PTHR42713:SF3">
    <property type="entry name" value="TRANSCRIPTIONAL REGULATORY PROTEIN HPTR"/>
    <property type="match status" value="1"/>
</dbReference>
<keyword evidence="8" id="KW-0804">Transcription</keyword>
<reference evidence="13 14" key="1">
    <citation type="submission" date="2018-01" db="EMBL/GenBank/DDBJ databases">
        <authorList>
            <person name="Gaut B.S."/>
            <person name="Morton B.R."/>
            <person name="Clegg M.T."/>
            <person name="Duvall M.R."/>
        </authorList>
    </citation>
    <scope>NUCLEOTIDE SEQUENCE [LARGE SCALE GENOMIC DNA]</scope>
    <source>
        <strain evidence="13">GP69</strain>
    </source>
</reference>
<sequence>MYRILVVDDEKYIRKSIINRVNWEQLGVQVAGEAANGVEALELLEKLHPQIVLADIRMPLMDGLAFIEEAKKRFPEVRYVITSAYSDFEYARQALRLGVEDYILKPVKVEDVNKVLNRLVHELDETKIARHLKHKMSLEEGQFAGKKRLASAAAFYVEESDGVEKIIGNCLEETLRQYGEVESYYLHEYSCGECHVFLLNGDALEKPWIQSALEAVWSLLENREGAAAWSEIVDVAELAGAADSSVRILKRKLFYPEKKILTGRYLTGGVGKGLTAVQGNQQKIRDSMNDIYQYQMKRAHEFMAGELLLLPDLIVDRRNSVAVIEGAITELLVLLRRAVGNQMDETELKILFHRLREKDYLLRYRTEDELKERLKEVIETVLNRFVGEKDMDVVDRIREYIRNHYADNLNAVEIAAHFFLNASYLSAMFKEKAGMNMSAYIEAVRMEKAKQLLKGDRLSVTEIAMRTGYAESNYFSKVFKKYTGMSPRQYREGEQQP</sequence>
<evidence type="ECO:0000256" key="9">
    <source>
        <dbReference type="ARBA" id="ARBA00024867"/>
    </source>
</evidence>
<feature type="domain" description="Response regulatory" evidence="12">
    <location>
        <begin position="3"/>
        <end position="120"/>
    </location>
</feature>
<dbReference type="RefSeq" id="WP_103237480.1">
    <property type="nucleotide sequence ID" value="NZ_JANJZD010000008.1"/>
</dbReference>
<keyword evidence="6" id="KW-0805">Transcription regulation</keyword>
<proteinExistence type="predicted"/>
<organism evidence="13 14">
    <name type="scientific">Acetatifactor muris</name>
    <dbReference type="NCBI Taxonomy" id="879566"/>
    <lineage>
        <taxon>Bacteria</taxon>
        <taxon>Bacillati</taxon>
        <taxon>Bacillota</taxon>
        <taxon>Clostridia</taxon>
        <taxon>Lachnospirales</taxon>
        <taxon>Lachnospiraceae</taxon>
        <taxon>Acetatifactor</taxon>
    </lineage>
</organism>
<dbReference type="InterPro" id="IPR011006">
    <property type="entry name" value="CheY-like_superfamily"/>
</dbReference>
<dbReference type="Gene3D" id="1.10.10.60">
    <property type="entry name" value="Homeodomain-like"/>
    <property type="match status" value="2"/>
</dbReference>
<dbReference type="PRINTS" id="PR00032">
    <property type="entry name" value="HTHARAC"/>
</dbReference>
<name>A0A2K4ZA49_9FIRM</name>
<dbReference type="PROSITE" id="PS01124">
    <property type="entry name" value="HTH_ARAC_FAMILY_2"/>
    <property type="match status" value="1"/>
</dbReference>
<keyword evidence="4 10" id="KW-0597">Phosphoprotein</keyword>
<keyword evidence="7" id="KW-0238">DNA-binding</keyword>
<dbReference type="GO" id="GO:0005737">
    <property type="term" value="C:cytoplasm"/>
    <property type="evidence" value="ECO:0007669"/>
    <property type="project" value="UniProtKB-SubCell"/>
</dbReference>
<dbReference type="InterPro" id="IPR018060">
    <property type="entry name" value="HTH_AraC"/>
</dbReference>
<evidence type="ECO:0000256" key="3">
    <source>
        <dbReference type="ARBA" id="ARBA00022490"/>
    </source>
</evidence>
<dbReference type="SUPFAM" id="SSF52172">
    <property type="entry name" value="CheY-like"/>
    <property type="match status" value="1"/>
</dbReference>
<evidence type="ECO:0000256" key="4">
    <source>
        <dbReference type="ARBA" id="ARBA00022553"/>
    </source>
</evidence>
<dbReference type="Proteomes" id="UP000236311">
    <property type="component" value="Unassembled WGS sequence"/>
</dbReference>
<dbReference type="PROSITE" id="PS50110">
    <property type="entry name" value="RESPONSE_REGULATORY"/>
    <property type="match status" value="1"/>
</dbReference>
<keyword evidence="3" id="KW-0963">Cytoplasm</keyword>
<evidence type="ECO:0000256" key="1">
    <source>
        <dbReference type="ARBA" id="ARBA00004496"/>
    </source>
</evidence>
<dbReference type="SUPFAM" id="SSF46689">
    <property type="entry name" value="Homeodomain-like"/>
    <property type="match status" value="2"/>
</dbReference>
<dbReference type="SMART" id="SM00448">
    <property type="entry name" value="REC"/>
    <property type="match status" value="1"/>
</dbReference>